<dbReference type="PANTHER" id="PTHR30086">
    <property type="entry name" value="ARGININE EXPORTER PROTEIN ARGO"/>
    <property type="match status" value="1"/>
</dbReference>
<keyword evidence="4 6" id="KW-1133">Transmembrane helix</keyword>
<comment type="caution">
    <text evidence="7">The sequence shown here is derived from an EMBL/GenBank/DDBJ whole genome shotgun (WGS) entry which is preliminary data.</text>
</comment>
<evidence type="ECO:0000256" key="5">
    <source>
        <dbReference type="ARBA" id="ARBA00023136"/>
    </source>
</evidence>
<feature type="transmembrane region" description="Helical" evidence="6">
    <location>
        <begin position="127"/>
        <end position="148"/>
    </location>
</feature>
<feature type="transmembrane region" description="Helical" evidence="6">
    <location>
        <begin position="154"/>
        <end position="175"/>
    </location>
</feature>
<reference evidence="7" key="1">
    <citation type="journal article" date="2021" name="PeerJ">
        <title>Extensive microbial diversity within the chicken gut microbiome revealed by metagenomics and culture.</title>
        <authorList>
            <person name="Gilroy R."/>
            <person name="Ravi A."/>
            <person name="Getino M."/>
            <person name="Pursley I."/>
            <person name="Horton D.L."/>
            <person name="Alikhan N.F."/>
            <person name="Baker D."/>
            <person name="Gharbi K."/>
            <person name="Hall N."/>
            <person name="Watson M."/>
            <person name="Adriaenssens E.M."/>
            <person name="Foster-Nyarko E."/>
            <person name="Jarju S."/>
            <person name="Secka A."/>
            <person name="Antonio M."/>
            <person name="Oren A."/>
            <person name="Chaudhuri R.R."/>
            <person name="La Ragione R."/>
            <person name="Hildebrand F."/>
            <person name="Pallen M.J."/>
        </authorList>
    </citation>
    <scope>NUCLEOTIDE SEQUENCE</scope>
    <source>
        <strain evidence="7">687</strain>
    </source>
</reference>
<evidence type="ECO:0000313" key="7">
    <source>
        <dbReference type="EMBL" id="MBU3827208.1"/>
    </source>
</evidence>
<dbReference type="EMBL" id="JAHLFG010000076">
    <property type="protein sequence ID" value="MBU3827208.1"/>
    <property type="molecule type" value="Genomic_DNA"/>
</dbReference>
<feature type="transmembrane region" description="Helical" evidence="6">
    <location>
        <begin position="187"/>
        <end position="204"/>
    </location>
</feature>
<evidence type="ECO:0000256" key="6">
    <source>
        <dbReference type="SAM" id="Phobius"/>
    </source>
</evidence>
<dbReference type="AlphaFoldDB" id="A0A9E2NSI0"/>
<evidence type="ECO:0000313" key="8">
    <source>
        <dbReference type="Proteomes" id="UP000824150"/>
    </source>
</evidence>
<keyword evidence="2" id="KW-1003">Cell membrane</keyword>
<proteinExistence type="predicted"/>
<dbReference type="GO" id="GO:0015171">
    <property type="term" value="F:amino acid transmembrane transporter activity"/>
    <property type="evidence" value="ECO:0007669"/>
    <property type="project" value="TreeGrafter"/>
</dbReference>
<organism evidence="7 8">
    <name type="scientific">Candidatus Anaerobiospirillum merdipullorum</name>
    <dbReference type="NCBI Taxonomy" id="2838450"/>
    <lineage>
        <taxon>Bacteria</taxon>
        <taxon>Pseudomonadati</taxon>
        <taxon>Pseudomonadota</taxon>
        <taxon>Gammaproteobacteria</taxon>
        <taxon>Aeromonadales</taxon>
        <taxon>Succinivibrionaceae</taxon>
        <taxon>Anaerobiospirillum</taxon>
    </lineage>
</organism>
<keyword evidence="5 6" id="KW-0472">Membrane</keyword>
<dbReference type="Pfam" id="PF01810">
    <property type="entry name" value="LysE"/>
    <property type="match status" value="1"/>
</dbReference>
<keyword evidence="3 6" id="KW-0812">Transmembrane</keyword>
<gene>
    <name evidence="7" type="ORF">IAA31_06940</name>
</gene>
<reference evidence="7" key="2">
    <citation type="submission" date="2021-04" db="EMBL/GenBank/DDBJ databases">
        <authorList>
            <person name="Gilroy R."/>
        </authorList>
    </citation>
    <scope>NUCLEOTIDE SEQUENCE</scope>
    <source>
        <strain evidence="7">687</strain>
    </source>
</reference>
<accession>A0A9E2NSI0</accession>
<feature type="transmembrane region" description="Helical" evidence="6">
    <location>
        <begin position="6"/>
        <end position="28"/>
    </location>
</feature>
<comment type="subcellular location">
    <subcellularLocation>
        <location evidence="1">Cell membrane</location>
        <topology evidence="1">Multi-pass membrane protein</topology>
    </subcellularLocation>
</comment>
<protein>
    <submittedName>
        <fullName evidence="7">LysE family translocator</fullName>
    </submittedName>
</protein>
<evidence type="ECO:0000256" key="4">
    <source>
        <dbReference type="ARBA" id="ARBA00022989"/>
    </source>
</evidence>
<dbReference type="InterPro" id="IPR001123">
    <property type="entry name" value="LeuE-type"/>
</dbReference>
<dbReference type="PANTHER" id="PTHR30086:SF20">
    <property type="entry name" value="ARGININE EXPORTER PROTEIN ARGO-RELATED"/>
    <property type="match status" value="1"/>
</dbReference>
<evidence type="ECO:0000256" key="3">
    <source>
        <dbReference type="ARBA" id="ARBA00022692"/>
    </source>
</evidence>
<dbReference type="GO" id="GO:0005886">
    <property type="term" value="C:plasma membrane"/>
    <property type="evidence" value="ECO:0007669"/>
    <property type="project" value="UniProtKB-SubCell"/>
</dbReference>
<feature type="transmembrane region" description="Helical" evidence="6">
    <location>
        <begin position="71"/>
        <end position="91"/>
    </location>
</feature>
<dbReference type="Proteomes" id="UP000824150">
    <property type="component" value="Unassembled WGS sequence"/>
</dbReference>
<name>A0A9E2NSI0_9GAMM</name>
<feature type="transmembrane region" description="Helical" evidence="6">
    <location>
        <begin position="40"/>
        <end position="65"/>
    </location>
</feature>
<evidence type="ECO:0000256" key="1">
    <source>
        <dbReference type="ARBA" id="ARBA00004651"/>
    </source>
</evidence>
<evidence type="ECO:0000256" key="2">
    <source>
        <dbReference type="ARBA" id="ARBA00022475"/>
    </source>
</evidence>
<sequence>MTLEVYLAFVLSSFILALAPGPDNLFVLAQSALYGVKAGILVVVGLCLGLVVQTICAAVGLAAVVAALPPLFWAIKLAGAIYLLYLAYMAFKHAKDELSRPQVSKSTAFRLVRRGFIMNITNPKVQIFFLAFFPQFVAPGTVGVALAGQMIIQGLTFMLATVVVFVAVAAGAGMLSDKLMQPKFYKWLNYGSAVLFVLLAIAAICA</sequence>
<dbReference type="PIRSF" id="PIRSF006324">
    <property type="entry name" value="LeuE"/>
    <property type="match status" value="1"/>
</dbReference>